<feature type="compositionally biased region" description="Acidic residues" evidence="1">
    <location>
        <begin position="137"/>
        <end position="148"/>
    </location>
</feature>
<feature type="region of interest" description="Disordered" evidence="1">
    <location>
        <begin position="98"/>
        <end position="154"/>
    </location>
</feature>
<evidence type="ECO:0000313" key="3">
    <source>
        <dbReference type="Proteomes" id="UP000422108"/>
    </source>
</evidence>
<reference evidence="2 3" key="1">
    <citation type="submission" date="2019-11" db="EMBL/GenBank/DDBJ databases">
        <title>Comparative genomics of hydrocarbon-degrading Desulfosarcina strains.</title>
        <authorList>
            <person name="Watanabe M."/>
            <person name="Kojima H."/>
            <person name="Fukui M."/>
        </authorList>
    </citation>
    <scope>NUCLEOTIDE SEQUENCE [LARGE SCALE GENOMIC DNA]</scope>
    <source>
        <strain evidence="3">oXyS1</strain>
    </source>
</reference>
<sequence length="201" mass="22620">MDDFLHNLRSGKLKQPDRGRRDYTDYKGPQRRTTGNDRRRTDYYAKVTNENFALIKETLDVLSENQKRIADTITAQTKMEERIANAIEALVTMMGRQWDHEGPLPQGVETVGRPPQGDTAEPLPVSAPAAAKPQASDTDDSDANEDEPPSLIDMIANMRTEGDSWEKIARHFDNQQIPTVSGKGKWRGPAVKKFWDANSPK</sequence>
<name>A0A5K8A3X3_9BACT</name>
<keyword evidence="3" id="KW-1185">Reference proteome</keyword>
<gene>
    <name evidence="2" type="ORF">DSCOOX_03510</name>
</gene>
<proteinExistence type="predicted"/>
<feature type="region of interest" description="Disordered" evidence="1">
    <location>
        <begin position="176"/>
        <end position="201"/>
    </location>
</feature>
<organism evidence="2 3">
    <name type="scientific">Desulfosarcina ovata subsp. ovata</name>
    <dbReference type="NCBI Taxonomy" id="2752305"/>
    <lineage>
        <taxon>Bacteria</taxon>
        <taxon>Pseudomonadati</taxon>
        <taxon>Thermodesulfobacteriota</taxon>
        <taxon>Desulfobacteria</taxon>
        <taxon>Desulfobacterales</taxon>
        <taxon>Desulfosarcinaceae</taxon>
        <taxon>Desulfosarcina</taxon>
    </lineage>
</organism>
<dbReference type="EMBL" id="AP021879">
    <property type="protein sequence ID" value="BBO87171.1"/>
    <property type="molecule type" value="Genomic_DNA"/>
</dbReference>
<dbReference type="AlphaFoldDB" id="A0A5K8A3X3"/>
<dbReference type="RefSeq" id="WP_155308655.1">
    <property type="nucleotide sequence ID" value="NZ_AP021879.1"/>
</dbReference>
<accession>A0A5K8A3X3</accession>
<dbReference type="Proteomes" id="UP000422108">
    <property type="component" value="Chromosome"/>
</dbReference>
<protein>
    <recommendedName>
        <fullName evidence="4">Recombinase domain-containing protein</fullName>
    </recommendedName>
</protein>
<evidence type="ECO:0000256" key="1">
    <source>
        <dbReference type="SAM" id="MobiDB-lite"/>
    </source>
</evidence>
<evidence type="ECO:0000313" key="2">
    <source>
        <dbReference type="EMBL" id="BBO87171.1"/>
    </source>
</evidence>
<evidence type="ECO:0008006" key="4">
    <source>
        <dbReference type="Google" id="ProtNLM"/>
    </source>
</evidence>
<feature type="region of interest" description="Disordered" evidence="1">
    <location>
        <begin position="1"/>
        <end position="42"/>
    </location>
</feature>
<feature type="compositionally biased region" description="Basic and acidic residues" evidence="1">
    <location>
        <begin position="14"/>
        <end position="25"/>
    </location>
</feature>